<dbReference type="EMBL" id="JBBNAF010000008">
    <property type="protein sequence ID" value="KAK9121731.1"/>
    <property type="molecule type" value="Genomic_DNA"/>
</dbReference>
<evidence type="ECO:0000313" key="2">
    <source>
        <dbReference type="EMBL" id="KAK9121731.1"/>
    </source>
</evidence>
<dbReference type="AlphaFoldDB" id="A0AAP0ITZ8"/>
<evidence type="ECO:0000256" key="1">
    <source>
        <dbReference type="SAM" id="MobiDB-lite"/>
    </source>
</evidence>
<accession>A0AAP0ITZ8</accession>
<sequence>MREMAVREGAPERTNRGGRLVRMTTNETRGGAPAMDGGSRVMRGRAAGAWRAERRLAAQGGVNQRWRPCGDEDEQGRHGGAPATAGRRRDAWRRAMRRAADDGPVFGTPRELADKTPRRIGAPARGFGGGAVNDGVAVNGDGTASTTVR</sequence>
<evidence type="ECO:0000313" key="3">
    <source>
        <dbReference type="Proteomes" id="UP001420932"/>
    </source>
</evidence>
<feature type="compositionally biased region" description="Basic and acidic residues" evidence="1">
    <location>
        <begin position="87"/>
        <end position="101"/>
    </location>
</feature>
<feature type="region of interest" description="Disordered" evidence="1">
    <location>
        <begin position="59"/>
        <end position="149"/>
    </location>
</feature>
<gene>
    <name evidence="2" type="ORF">Syun_019348</name>
</gene>
<comment type="caution">
    <text evidence="2">The sequence shown here is derived from an EMBL/GenBank/DDBJ whole genome shotgun (WGS) entry which is preliminary data.</text>
</comment>
<feature type="region of interest" description="Disordered" evidence="1">
    <location>
        <begin position="1"/>
        <end position="41"/>
    </location>
</feature>
<name>A0AAP0ITZ8_9MAGN</name>
<protein>
    <submittedName>
        <fullName evidence="2">Uncharacterized protein</fullName>
    </submittedName>
</protein>
<proteinExistence type="predicted"/>
<feature type="compositionally biased region" description="Basic and acidic residues" evidence="1">
    <location>
        <begin position="1"/>
        <end position="15"/>
    </location>
</feature>
<organism evidence="2 3">
    <name type="scientific">Stephania yunnanensis</name>
    <dbReference type="NCBI Taxonomy" id="152371"/>
    <lineage>
        <taxon>Eukaryota</taxon>
        <taxon>Viridiplantae</taxon>
        <taxon>Streptophyta</taxon>
        <taxon>Embryophyta</taxon>
        <taxon>Tracheophyta</taxon>
        <taxon>Spermatophyta</taxon>
        <taxon>Magnoliopsida</taxon>
        <taxon>Ranunculales</taxon>
        <taxon>Menispermaceae</taxon>
        <taxon>Menispermoideae</taxon>
        <taxon>Cissampelideae</taxon>
        <taxon>Stephania</taxon>
    </lineage>
</organism>
<reference evidence="2 3" key="1">
    <citation type="submission" date="2024-01" db="EMBL/GenBank/DDBJ databases">
        <title>Genome assemblies of Stephania.</title>
        <authorList>
            <person name="Yang L."/>
        </authorList>
    </citation>
    <scope>NUCLEOTIDE SEQUENCE [LARGE SCALE GENOMIC DNA]</scope>
    <source>
        <strain evidence="2">YNDBR</strain>
        <tissue evidence="2">Leaf</tissue>
    </source>
</reference>
<keyword evidence="3" id="KW-1185">Reference proteome</keyword>
<dbReference type="Proteomes" id="UP001420932">
    <property type="component" value="Unassembled WGS sequence"/>
</dbReference>
<feature type="compositionally biased region" description="Low complexity" evidence="1">
    <location>
        <begin position="133"/>
        <end position="142"/>
    </location>
</feature>